<evidence type="ECO:0000313" key="2">
    <source>
        <dbReference type="Proteomes" id="UP000694844"/>
    </source>
</evidence>
<feature type="chain" id="PRO_5034084136" evidence="1">
    <location>
        <begin position="26"/>
        <end position="151"/>
    </location>
</feature>
<proteinExistence type="predicted"/>
<gene>
    <name evidence="3" type="primary">LOC111133675</name>
</gene>
<feature type="signal peptide" evidence="1">
    <location>
        <begin position="1"/>
        <end position="25"/>
    </location>
</feature>
<evidence type="ECO:0000313" key="3">
    <source>
        <dbReference type="RefSeq" id="XP_022337980.1"/>
    </source>
</evidence>
<dbReference type="OrthoDB" id="10565509at2759"/>
<dbReference type="KEGG" id="cvn:111133675"/>
<dbReference type="Proteomes" id="UP000694844">
    <property type="component" value="Chromosome 5"/>
</dbReference>
<organism evidence="2 3">
    <name type="scientific">Crassostrea virginica</name>
    <name type="common">Eastern oyster</name>
    <dbReference type="NCBI Taxonomy" id="6565"/>
    <lineage>
        <taxon>Eukaryota</taxon>
        <taxon>Metazoa</taxon>
        <taxon>Spiralia</taxon>
        <taxon>Lophotrochozoa</taxon>
        <taxon>Mollusca</taxon>
        <taxon>Bivalvia</taxon>
        <taxon>Autobranchia</taxon>
        <taxon>Pteriomorphia</taxon>
        <taxon>Ostreida</taxon>
        <taxon>Ostreoidea</taxon>
        <taxon>Ostreidae</taxon>
        <taxon>Crassostrea</taxon>
    </lineage>
</organism>
<dbReference type="GeneID" id="111133675"/>
<evidence type="ECO:0000256" key="1">
    <source>
        <dbReference type="SAM" id="SignalP"/>
    </source>
</evidence>
<dbReference type="AlphaFoldDB" id="A0A8B8ECY5"/>
<accession>A0A8B8ECY5</accession>
<keyword evidence="2" id="KW-1185">Reference proteome</keyword>
<keyword evidence="1" id="KW-0732">Signal</keyword>
<dbReference type="RefSeq" id="XP_022337980.1">
    <property type="nucleotide sequence ID" value="XM_022482272.1"/>
</dbReference>
<name>A0A8B8ECY5_CRAVI</name>
<reference evidence="3" key="1">
    <citation type="submission" date="2025-08" db="UniProtKB">
        <authorList>
            <consortium name="RefSeq"/>
        </authorList>
    </citation>
    <scope>IDENTIFICATION</scope>
    <source>
        <tissue evidence="3">Whole sample</tissue>
    </source>
</reference>
<protein>
    <submittedName>
        <fullName evidence="3">Uncharacterized protein LOC111133675</fullName>
    </submittedName>
</protein>
<sequence>MSPMETLSLRPLIVVVMLIASTAVCQDEKIPEDTTNQGETKRVFFNWRILSKIHRERPGFFSISRSRTGRSSDFTLENDVNALPLKLLLQSVDTETLPDFQISPDLFPNDNTPTDNSLTKEKKNLGRWRNINWIYSIRPDGPKFNYLFKTN</sequence>